<name>S2E6M3_9ARCH</name>
<dbReference type="Proteomes" id="UP000014065">
    <property type="component" value="Unassembled WGS sequence"/>
</dbReference>
<gene>
    <name evidence="1" type="ORF">BG20_I0984</name>
</gene>
<dbReference type="EMBL" id="AHJG01000009">
    <property type="protein sequence ID" value="EPA06840.1"/>
    <property type="molecule type" value="Genomic_DNA"/>
</dbReference>
<dbReference type="Gene3D" id="3.40.50.300">
    <property type="entry name" value="P-loop containing nucleotide triphosphate hydrolases"/>
    <property type="match status" value="1"/>
</dbReference>
<comment type="caution">
    <text evidence="1">The sequence shown here is derived from an EMBL/GenBank/DDBJ whole genome shotgun (WGS) entry which is preliminary data.</text>
</comment>
<evidence type="ECO:0008006" key="3">
    <source>
        <dbReference type="Google" id="ProtNLM"/>
    </source>
</evidence>
<dbReference type="AlphaFoldDB" id="S2E6M3"/>
<dbReference type="InterPro" id="IPR027417">
    <property type="entry name" value="P-loop_NTPase"/>
</dbReference>
<organism evidence="1 2">
    <name type="scientific">Candidatus Nitrosarchaeum limnium BG20</name>
    <dbReference type="NCBI Taxonomy" id="859192"/>
    <lineage>
        <taxon>Archaea</taxon>
        <taxon>Nitrososphaerota</taxon>
        <taxon>Nitrososphaeria</taxon>
        <taxon>Nitrosopumilales</taxon>
        <taxon>Nitrosopumilaceae</taxon>
        <taxon>Nitrosarchaeum</taxon>
    </lineage>
</organism>
<evidence type="ECO:0000313" key="2">
    <source>
        <dbReference type="Proteomes" id="UP000014065"/>
    </source>
</evidence>
<protein>
    <recommendedName>
        <fullName evidence="3">DNA recombination and repair protein Rad51-like C-terminal domain-containing protein</fullName>
    </recommendedName>
</protein>
<sequence length="207" mass="23625">MLDKNHEPILDNDLASIKNEFLNKSPNIILCSEPFLKTTFVNELINSYKFPVIFLDFDLHYSGYVVSEMIKKNSNVEIYRPNKTDWKQIILEIAKKISIEKTLIVIDSLNGFYGMFDEKESGRFINASSMLLSSIGRDSNSLVIITAIVRKNDSNEWILSPGGRHIIDSKKSGMYNLSKIGNDMIFSSLNQIGSTEKKFKIDILLFE</sequence>
<evidence type="ECO:0000313" key="1">
    <source>
        <dbReference type="EMBL" id="EPA06840.1"/>
    </source>
</evidence>
<keyword evidence="2" id="KW-1185">Reference proteome</keyword>
<dbReference type="RefSeq" id="WP_010189460.1">
    <property type="nucleotide sequence ID" value="NZ_AHJG01000009.1"/>
</dbReference>
<accession>S2E6M3</accession>
<proteinExistence type="predicted"/>
<reference evidence="1 2" key="1">
    <citation type="journal article" date="2012" name="J. Bacteriol.">
        <title>Genome Sequence of "Candidatus Nitrosoarchaeum limnia" BG20, a Low-Salinity Ammonia-Oxidizing Archaeon from the San Francisco Bay Estuary.</title>
        <authorList>
            <person name="Mosier A.C."/>
            <person name="Allen E.E."/>
            <person name="Kim M."/>
            <person name="Ferriera S."/>
            <person name="Francis C.A."/>
        </authorList>
    </citation>
    <scope>NUCLEOTIDE SEQUENCE [LARGE SCALE GENOMIC DNA]</scope>
    <source>
        <strain evidence="1 2">BG20</strain>
    </source>
</reference>